<proteinExistence type="predicted"/>
<dbReference type="Proteomes" id="UP000054359">
    <property type="component" value="Unassembled WGS sequence"/>
</dbReference>
<sequence length="39" mass="4697">MLSVGHRNNTTLRRSFQIWKNSRIVSRSKLYSEFLPNFL</sequence>
<dbReference type="AlphaFoldDB" id="A0A087UB34"/>
<name>A0A087UB34_STEMI</name>
<feature type="non-terminal residue" evidence="1">
    <location>
        <position position="39"/>
    </location>
</feature>
<protein>
    <submittedName>
        <fullName evidence="1">Uncharacterized protein</fullName>
    </submittedName>
</protein>
<gene>
    <name evidence="1" type="ORF">X975_17259</name>
</gene>
<reference evidence="1 2" key="1">
    <citation type="submission" date="2013-11" db="EMBL/GenBank/DDBJ databases">
        <title>Genome sequencing of Stegodyphus mimosarum.</title>
        <authorList>
            <person name="Bechsgaard J."/>
        </authorList>
    </citation>
    <scope>NUCLEOTIDE SEQUENCE [LARGE SCALE GENOMIC DNA]</scope>
</reference>
<evidence type="ECO:0000313" key="1">
    <source>
        <dbReference type="EMBL" id="KFM74573.1"/>
    </source>
</evidence>
<evidence type="ECO:0000313" key="2">
    <source>
        <dbReference type="Proteomes" id="UP000054359"/>
    </source>
</evidence>
<keyword evidence="2" id="KW-1185">Reference proteome</keyword>
<dbReference type="EMBL" id="KK119062">
    <property type="protein sequence ID" value="KFM74573.1"/>
    <property type="molecule type" value="Genomic_DNA"/>
</dbReference>
<accession>A0A087UB34</accession>
<organism evidence="1 2">
    <name type="scientific">Stegodyphus mimosarum</name>
    <name type="common">African social velvet spider</name>
    <dbReference type="NCBI Taxonomy" id="407821"/>
    <lineage>
        <taxon>Eukaryota</taxon>
        <taxon>Metazoa</taxon>
        <taxon>Ecdysozoa</taxon>
        <taxon>Arthropoda</taxon>
        <taxon>Chelicerata</taxon>
        <taxon>Arachnida</taxon>
        <taxon>Araneae</taxon>
        <taxon>Araneomorphae</taxon>
        <taxon>Entelegynae</taxon>
        <taxon>Eresoidea</taxon>
        <taxon>Eresidae</taxon>
        <taxon>Stegodyphus</taxon>
    </lineage>
</organism>